<evidence type="ECO:0000256" key="2">
    <source>
        <dbReference type="ARBA" id="ARBA00022741"/>
    </source>
</evidence>
<dbReference type="NCBIfam" id="NF010539">
    <property type="entry name" value="PRK13927.1"/>
    <property type="match status" value="1"/>
</dbReference>
<accession>A0A0C7GB27</accession>
<organism evidence="7 8">
    <name type="scientific">Paraclostridium sordellii</name>
    <name type="common">Clostridium sordellii</name>
    <dbReference type="NCBI Taxonomy" id="1505"/>
    <lineage>
        <taxon>Bacteria</taxon>
        <taxon>Bacillati</taxon>
        <taxon>Bacillota</taxon>
        <taxon>Clostridia</taxon>
        <taxon>Peptostreptococcales</taxon>
        <taxon>Peptostreptococcaceae</taxon>
        <taxon>Paraclostridium</taxon>
    </lineage>
</organism>
<keyword evidence="1 6" id="KW-0963">Cytoplasm</keyword>
<comment type="subunit">
    <text evidence="6">Forms polymers.</text>
</comment>
<dbReference type="GO" id="GO:0008360">
    <property type="term" value="P:regulation of cell shape"/>
    <property type="evidence" value="ECO:0007669"/>
    <property type="project" value="UniProtKB-UniRule"/>
</dbReference>
<evidence type="ECO:0000256" key="3">
    <source>
        <dbReference type="ARBA" id="ARBA00022840"/>
    </source>
</evidence>
<dbReference type="Pfam" id="PF06723">
    <property type="entry name" value="MreB_Mbl"/>
    <property type="match status" value="1"/>
</dbReference>
<dbReference type="EMBL" id="CEKZ01000024">
    <property type="protein sequence ID" value="CEQ05217.1"/>
    <property type="molecule type" value="Genomic_DNA"/>
</dbReference>
<evidence type="ECO:0000256" key="6">
    <source>
        <dbReference type="HAMAP-Rule" id="MF_02207"/>
    </source>
</evidence>
<dbReference type="GO" id="GO:0005524">
    <property type="term" value="F:ATP binding"/>
    <property type="evidence" value="ECO:0007669"/>
    <property type="project" value="UniProtKB-KW"/>
</dbReference>
<dbReference type="CDD" id="cd10225">
    <property type="entry name" value="ASKHA_NBD_MreB-like"/>
    <property type="match status" value="1"/>
</dbReference>
<comment type="function">
    <text evidence="6">Forms membrane-associated dynamic filaments that are essential for cell shape determination. Acts by regulating cell wall synthesis and cell elongation, and thus cell shape. A feedback loop between cell geometry and MreB localization may maintain elongated cell shape by targeting cell wall growth to regions of negative cell wall curvature.</text>
</comment>
<dbReference type="GO" id="GO:0000902">
    <property type="term" value="P:cell morphogenesis"/>
    <property type="evidence" value="ECO:0007669"/>
    <property type="project" value="InterPro"/>
</dbReference>
<dbReference type="SUPFAM" id="SSF53067">
    <property type="entry name" value="Actin-like ATPase domain"/>
    <property type="match status" value="2"/>
</dbReference>
<evidence type="ECO:0000313" key="7">
    <source>
        <dbReference type="EMBL" id="CEQ05217.1"/>
    </source>
</evidence>
<evidence type="ECO:0000313" key="8">
    <source>
        <dbReference type="Proteomes" id="UP000049127"/>
    </source>
</evidence>
<reference evidence="7 8" key="1">
    <citation type="submission" date="2015-01" db="EMBL/GenBank/DDBJ databases">
        <authorList>
            <person name="Aslett A.Martin."/>
            <person name="De Silva Nishadi"/>
        </authorList>
    </citation>
    <scope>NUCLEOTIDE SEQUENCE [LARGE SCALE GENOMIC DNA]</scope>
    <source>
        <strain evidence="7 8">R28058</strain>
    </source>
</reference>
<evidence type="ECO:0000256" key="5">
    <source>
        <dbReference type="ARBA" id="ARBA00023458"/>
    </source>
</evidence>
<dbReference type="PANTHER" id="PTHR42749">
    <property type="entry name" value="CELL SHAPE-DETERMINING PROTEIN MREB"/>
    <property type="match status" value="1"/>
</dbReference>
<feature type="binding site" evidence="6">
    <location>
        <begin position="289"/>
        <end position="292"/>
    </location>
    <ligand>
        <name>ATP</name>
        <dbReference type="ChEBI" id="CHEBI:30616"/>
    </ligand>
</feature>
<evidence type="ECO:0000256" key="4">
    <source>
        <dbReference type="ARBA" id="ARBA00022960"/>
    </source>
</evidence>
<dbReference type="PANTHER" id="PTHR42749:SF1">
    <property type="entry name" value="CELL SHAPE-DETERMINING PROTEIN MREB"/>
    <property type="match status" value="1"/>
</dbReference>
<dbReference type="InterPro" id="IPR004753">
    <property type="entry name" value="MreB"/>
</dbReference>
<dbReference type="InterPro" id="IPR056546">
    <property type="entry name" value="MreB_MamK-like"/>
</dbReference>
<dbReference type="Proteomes" id="UP000049127">
    <property type="component" value="Unassembled WGS sequence"/>
</dbReference>
<comment type="similarity">
    <text evidence="5 6">Belongs to the FtsA/MreB family.</text>
</comment>
<evidence type="ECO:0000256" key="1">
    <source>
        <dbReference type="ARBA" id="ARBA00022490"/>
    </source>
</evidence>
<gene>
    <name evidence="7" type="primary">mreB1_2</name>
    <name evidence="6" type="synonym">mreB</name>
    <name evidence="7" type="ORF">R28058_29341</name>
</gene>
<proteinExistence type="inferred from homology"/>
<dbReference type="AlphaFoldDB" id="A0A0C7GB27"/>
<dbReference type="NCBIfam" id="TIGR00904">
    <property type="entry name" value="mreB"/>
    <property type="match status" value="1"/>
</dbReference>
<protein>
    <recommendedName>
        <fullName evidence="6">Cell shape-determining protein MreB</fullName>
    </recommendedName>
</protein>
<feature type="binding site" evidence="6">
    <location>
        <begin position="209"/>
        <end position="212"/>
    </location>
    <ligand>
        <name>ATP</name>
        <dbReference type="ChEBI" id="CHEBI:30616"/>
    </ligand>
</feature>
<dbReference type="HAMAP" id="MF_02207">
    <property type="entry name" value="MreB"/>
    <property type="match status" value="1"/>
</dbReference>
<keyword evidence="3 6" id="KW-0067">ATP-binding</keyword>
<keyword evidence="4 6" id="KW-0133">Cell shape</keyword>
<dbReference type="PRINTS" id="PR01652">
    <property type="entry name" value="SHAPEPROTEIN"/>
</dbReference>
<dbReference type="GO" id="GO:0005737">
    <property type="term" value="C:cytoplasm"/>
    <property type="evidence" value="ECO:0007669"/>
    <property type="project" value="UniProtKB-SubCell"/>
</dbReference>
<feature type="binding site" evidence="6">
    <location>
        <begin position="14"/>
        <end position="16"/>
    </location>
    <ligand>
        <name>ATP</name>
        <dbReference type="ChEBI" id="CHEBI:30616"/>
    </ligand>
</feature>
<keyword evidence="2 6" id="KW-0547">Nucleotide-binding</keyword>
<name>A0A0C7GB27_PARSO</name>
<comment type="subcellular location">
    <subcellularLocation>
        <location evidence="6">Cytoplasm</location>
    </subcellularLocation>
    <text evidence="6">Membrane-associated.</text>
</comment>
<dbReference type="Gene3D" id="3.30.420.40">
    <property type="match status" value="2"/>
</dbReference>
<dbReference type="InterPro" id="IPR043129">
    <property type="entry name" value="ATPase_NBD"/>
</dbReference>
<feature type="binding site" evidence="6">
    <location>
        <begin position="161"/>
        <end position="163"/>
    </location>
    <ligand>
        <name>ATP</name>
        <dbReference type="ChEBI" id="CHEBI:30616"/>
    </ligand>
</feature>
<dbReference type="RefSeq" id="WP_196341925.1">
    <property type="nucleotide sequence ID" value="NZ_CDNI01000024.1"/>
</dbReference>
<sequence length="349" mass="37353">MMAKGAEIGIDLGTANIFVYVNGKGVVLEEPSVVAIDKNTNTVLAVGEEARRMIGRTPGNIVAIRPLKDGVISDYEITEKMLTYYVNKVIDKKGFARFFMPKIMVCVPTGVTEVEKRAVEEATRQAGAREVYIIEEPIAAAIGAGIDISKPDGNMVVDIGGGTADIAVISLGGDVVSESIKMGGDKFDEYIVNYMRKKYNLLIGDRTAEQIKINIGTAYPRKEELNMDVKGRNLLTGLPQKINVKSTEMLDALKEGVNQIVAAVHSVLEKTPPELAADISESGIIMTGGGSLLYGLDKKIEERTGIKVKIANDPLSCVAKGTGESLSALSILESGGTLPAKKHINEGEN</sequence>